<feature type="transmembrane region" description="Helical" evidence="7">
    <location>
        <begin position="481"/>
        <end position="501"/>
    </location>
</feature>
<feature type="transmembrane region" description="Helical" evidence="7">
    <location>
        <begin position="375"/>
        <end position="394"/>
    </location>
</feature>
<feature type="transmembrane region" description="Helical" evidence="7">
    <location>
        <begin position="178"/>
        <end position="202"/>
    </location>
</feature>
<sequence>MSSPTSTASSTRCSSPVEDCEKQVSPKLDTSSVEAQPEEPALDTPKGLRRAAILAVLCSAQFFDIFNACASIAALPSIGKDLGFTLGMLQWVLAAYTLTFGAFQVPAGRLSDIYHPKPVFVVGYLAVGVFSILCGVSVDPIMLIVFRAMSGLGAAMTIPSAIAMIVQSFPDPSEQSRALGLYGAFGAIGNSVGFVLGGILVAKASWRWVFYLIGIATIPFAVFAYFFLPKVTVQENTVKRKIDVPGITILTGGLILFVYAVSDGGARGWGSPQIIATLVLSIVFFVGFFFVERYVQDPAIPPRTWFNKNFAVMFFYAWSVYWNLLAGELQLVQVFQDLFLWSPIKTALHFLPFGITGGISTLVAGSYGHLVPRRILLVAGQLFMAVGVTLFALADTEDKYWSHIFPGMIINMVGIAVAYVAASVTTMASAPKGEEGVVGAILYTSFQIGSTIGIAIVSSISLSVNQKLPLDALSQHQGYAASLWSVLGMHGIMIVISLIFVRD</sequence>
<evidence type="ECO:0000256" key="5">
    <source>
        <dbReference type="ARBA" id="ARBA00023136"/>
    </source>
</evidence>
<dbReference type="AlphaFoldDB" id="A0A4R0RPU8"/>
<dbReference type="STRING" id="92696.A0A4R0RPU8"/>
<dbReference type="InterPro" id="IPR020846">
    <property type="entry name" value="MFS_dom"/>
</dbReference>
<feature type="transmembrane region" description="Helical" evidence="7">
    <location>
        <begin position="51"/>
        <end position="76"/>
    </location>
</feature>
<evidence type="ECO:0000256" key="7">
    <source>
        <dbReference type="SAM" id="Phobius"/>
    </source>
</evidence>
<proteinExistence type="predicted"/>
<dbReference type="PANTHER" id="PTHR42718">
    <property type="entry name" value="MAJOR FACILITATOR SUPERFAMILY MULTIDRUG TRANSPORTER MFSC"/>
    <property type="match status" value="1"/>
</dbReference>
<feature type="transmembrane region" description="Helical" evidence="7">
    <location>
        <begin position="312"/>
        <end position="335"/>
    </location>
</feature>
<keyword evidence="4 7" id="KW-1133">Transmembrane helix</keyword>
<comment type="caution">
    <text evidence="9">The sequence shown here is derived from an EMBL/GenBank/DDBJ whole genome shotgun (WGS) entry which is preliminary data.</text>
</comment>
<feature type="transmembrane region" description="Helical" evidence="7">
    <location>
        <begin position="400"/>
        <end position="424"/>
    </location>
</feature>
<evidence type="ECO:0000256" key="3">
    <source>
        <dbReference type="ARBA" id="ARBA00022692"/>
    </source>
</evidence>
<evidence type="ECO:0000313" key="10">
    <source>
        <dbReference type="Proteomes" id="UP000292702"/>
    </source>
</evidence>
<evidence type="ECO:0000256" key="2">
    <source>
        <dbReference type="ARBA" id="ARBA00022448"/>
    </source>
</evidence>
<evidence type="ECO:0000313" key="9">
    <source>
        <dbReference type="EMBL" id="TCD69756.1"/>
    </source>
</evidence>
<dbReference type="InterPro" id="IPR036259">
    <property type="entry name" value="MFS_trans_sf"/>
</dbReference>
<dbReference type="Pfam" id="PF07690">
    <property type="entry name" value="MFS_1"/>
    <property type="match status" value="1"/>
</dbReference>
<feature type="transmembrane region" description="Helical" evidence="7">
    <location>
        <begin position="274"/>
        <end position="291"/>
    </location>
</feature>
<name>A0A4R0RPU8_9APHY</name>
<feature type="transmembrane region" description="Helical" evidence="7">
    <location>
        <begin position="347"/>
        <end position="368"/>
    </location>
</feature>
<dbReference type="InterPro" id="IPR011701">
    <property type="entry name" value="MFS"/>
</dbReference>
<feature type="transmembrane region" description="Helical" evidence="7">
    <location>
        <begin position="119"/>
        <end position="138"/>
    </location>
</feature>
<keyword evidence="2" id="KW-0813">Transport</keyword>
<feature type="compositionally biased region" description="Polar residues" evidence="6">
    <location>
        <begin position="1"/>
        <end position="14"/>
    </location>
</feature>
<reference evidence="9 10" key="1">
    <citation type="submission" date="2018-11" db="EMBL/GenBank/DDBJ databases">
        <title>Genome assembly of Steccherinum ochraceum LE-BIN_3174, the white-rot fungus of the Steccherinaceae family (The Residual Polyporoid clade, Polyporales, Basidiomycota).</title>
        <authorList>
            <person name="Fedorova T.V."/>
            <person name="Glazunova O.A."/>
            <person name="Landesman E.O."/>
            <person name="Moiseenko K.V."/>
            <person name="Psurtseva N.V."/>
            <person name="Savinova O.S."/>
            <person name="Shakhova N.V."/>
            <person name="Tyazhelova T.V."/>
            <person name="Vasina D.V."/>
        </authorList>
    </citation>
    <scope>NUCLEOTIDE SEQUENCE [LARGE SCALE GENOMIC DNA]</scope>
    <source>
        <strain evidence="9 10">LE-BIN_3174</strain>
    </source>
</reference>
<feature type="transmembrane region" description="Helical" evidence="7">
    <location>
        <begin position="88"/>
        <end position="107"/>
    </location>
</feature>
<organism evidence="9 10">
    <name type="scientific">Steccherinum ochraceum</name>
    <dbReference type="NCBI Taxonomy" id="92696"/>
    <lineage>
        <taxon>Eukaryota</taxon>
        <taxon>Fungi</taxon>
        <taxon>Dikarya</taxon>
        <taxon>Basidiomycota</taxon>
        <taxon>Agaricomycotina</taxon>
        <taxon>Agaricomycetes</taxon>
        <taxon>Polyporales</taxon>
        <taxon>Steccherinaceae</taxon>
        <taxon>Steccherinum</taxon>
    </lineage>
</organism>
<evidence type="ECO:0000256" key="1">
    <source>
        <dbReference type="ARBA" id="ARBA00004141"/>
    </source>
</evidence>
<feature type="transmembrane region" description="Helical" evidence="7">
    <location>
        <begin position="208"/>
        <end position="228"/>
    </location>
</feature>
<keyword evidence="3 7" id="KW-0812">Transmembrane</keyword>
<dbReference type="Gene3D" id="1.20.1250.20">
    <property type="entry name" value="MFS general substrate transporter like domains"/>
    <property type="match status" value="1"/>
</dbReference>
<dbReference type="GO" id="GO:0022857">
    <property type="term" value="F:transmembrane transporter activity"/>
    <property type="evidence" value="ECO:0007669"/>
    <property type="project" value="InterPro"/>
</dbReference>
<dbReference type="GO" id="GO:0016020">
    <property type="term" value="C:membrane"/>
    <property type="evidence" value="ECO:0007669"/>
    <property type="project" value="UniProtKB-SubCell"/>
</dbReference>
<dbReference type="Proteomes" id="UP000292702">
    <property type="component" value="Unassembled WGS sequence"/>
</dbReference>
<dbReference type="EMBL" id="RWJN01000034">
    <property type="protein sequence ID" value="TCD69756.1"/>
    <property type="molecule type" value="Genomic_DNA"/>
</dbReference>
<accession>A0A4R0RPU8</accession>
<gene>
    <name evidence="9" type="ORF">EIP91_006292</name>
</gene>
<evidence type="ECO:0000256" key="6">
    <source>
        <dbReference type="SAM" id="MobiDB-lite"/>
    </source>
</evidence>
<keyword evidence="10" id="KW-1185">Reference proteome</keyword>
<dbReference type="OrthoDB" id="440755at2759"/>
<evidence type="ECO:0000259" key="8">
    <source>
        <dbReference type="PROSITE" id="PS50850"/>
    </source>
</evidence>
<protein>
    <recommendedName>
        <fullName evidence="8">Major facilitator superfamily (MFS) profile domain-containing protein</fullName>
    </recommendedName>
</protein>
<feature type="transmembrane region" description="Helical" evidence="7">
    <location>
        <begin position="144"/>
        <end position="166"/>
    </location>
</feature>
<feature type="transmembrane region" description="Helical" evidence="7">
    <location>
        <begin position="436"/>
        <end position="461"/>
    </location>
</feature>
<dbReference type="SUPFAM" id="SSF103473">
    <property type="entry name" value="MFS general substrate transporter"/>
    <property type="match status" value="2"/>
</dbReference>
<feature type="region of interest" description="Disordered" evidence="6">
    <location>
        <begin position="1"/>
        <end position="42"/>
    </location>
</feature>
<comment type="subcellular location">
    <subcellularLocation>
        <location evidence="1">Membrane</location>
        <topology evidence="1">Multi-pass membrane protein</topology>
    </subcellularLocation>
</comment>
<keyword evidence="5 7" id="KW-0472">Membrane</keyword>
<dbReference type="PROSITE" id="PS50850">
    <property type="entry name" value="MFS"/>
    <property type="match status" value="1"/>
</dbReference>
<feature type="domain" description="Major facilitator superfamily (MFS) profile" evidence="8">
    <location>
        <begin position="53"/>
        <end position="503"/>
    </location>
</feature>
<evidence type="ECO:0000256" key="4">
    <source>
        <dbReference type="ARBA" id="ARBA00022989"/>
    </source>
</evidence>
<dbReference type="Gene3D" id="1.20.1720.10">
    <property type="entry name" value="Multidrug resistance protein D"/>
    <property type="match status" value="1"/>
</dbReference>
<dbReference type="PANTHER" id="PTHR42718:SF9">
    <property type="entry name" value="MAJOR FACILITATOR SUPERFAMILY MULTIDRUG TRANSPORTER MFSC"/>
    <property type="match status" value="1"/>
</dbReference>